<dbReference type="InterPro" id="IPR036086">
    <property type="entry name" value="ParB/Sulfiredoxin_sf"/>
</dbReference>
<dbReference type="RefSeq" id="WP_048896225.1">
    <property type="nucleotide sequence ID" value="NZ_LFOD01000025.1"/>
</dbReference>
<name>A0A0J8WSI3_9MYCO</name>
<accession>A0A0J8WSI3</accession>
<evidence type="ECO:0000313" key="2">
    <source>
        <dbReference type="Proteomes" id="UP000037594"/>
    </source>
</evidence>
<dbReference type="AlphaFoldDB" id="A0A0J8WSI3"/>
<dbReference type="EMBL" id="LFOD01000025">
    <property type="protein sequence ID" value="KMV15964.1"/>
    <property type="molecule type" value="Genomic_DNA"/>
</dbReference>
<dbReference type="SUPFAM" id="SSF110849">
    <property type="entry name" value="ParB/Sulfiredoxin"/>
    <property type="match status" value="1"/>
</dbReference>
<dbReference type="Proteomes" id="UP000037594">
    <property type="component" value="Unassembled WGS sequence"/>
</dbReference>
<reference evidence="1 2" key="1">
    <citation type="submission" date="2015-06" db="EMBL/GenBank/DDBJ databases">
        <title>Genome sequence of Mycobacterium conceptionense strain MLE.</title>
        <authorList>
            <person name="Greninger A.L."/>
            <person name="Cunningham G."/>
            <person name="Chiu C.Y."/>
            <person name="Miller S."/>
        </authorList>
    </citation>
    <scope>NUCLEOTIDE SEQUENCE [LARGE SCALE GENOMIC DNA]</scope>
    <source>
        <strain evidence="1 2">MLE</strain>
    </source>
</reference>
<protein>
    <submittedName>
        <fullName evidence="1">Uncharacterized protein</fullName>
    </submittedName>
</protein>
<dbReference type="OrthoDB" id="3846919at2"/>
<organism evidence="1 2">
    <name type="scientific">Mycolicibacterium conceptionense</name>
    <dbReference type="NCBI Taxonomy" id="451644"/>
    <lineage>
        <taxon>Bacteria</taxon>
        <taxon>Bacillati</taxon>
        <taxon>Actinomycetota</taxon>
        <taxon>Actinomycetes</taxon>
        <taxon>Mycobacteriales</taxon>
        <taxon>Mycobacteriaceae</taxon>
        <taxon>Mycolicibacterium</taxon>
    </lineage>
</organism>
<evidence type="ECO:0000313" key="1">
    <source>
        <dbReference type="EMBL" id="KMV15964.1"/>
    </source>
</evidence>
<gene>
    <name evidence="1" type="ORF">ACT17_23020</name>
</gene>
<comment type="caution">
    <text evidence="1">The sequence shown here is derived from an EMBL/GenBank/DDBJ whole genome shotgun (WGS) entry which is preliminary data.</text>
</comment>
<dbReference type="PATRIC" id="fig|451644.5.peg.4754"/>
<proteinExistence type="predicted"/>
<sequence length="97" mass="11553">MSSHLTVEEIVRQYRPGSRGDDWTWADELRDLYEREPARMAWFEDRLRHRDFAVFDKPILLGDDGRVWDGHHRVVAAIAQRLHRLPVTHSEHLRKGN</sequence>